<comment type="caution">
    <text evidence="1">The sequence shown here is derived from an EMBL/GenBank/DDBJ whole genome shotgun (WGS) entry which is preliminary data.</text>
</comment>
<name>A0A836CHK9_9STRA</name>
<proteinExistence type="predicted"/>
<gene>
    <name evidence="1" type="ORF">JKP88DRAFT_244860</name>
</gene>
<protein>
    <submittedName>
        <fullName evidence="1">Uncharacterized protein</fullName>
    </submittedName>
</protein>
<evidence type="ECO:0000313" key="1">
    <source>
        <dbReference type="EMBL" id="KAG5183986.1"/>
    </source>
</evidence>
<dbReference type="EMBL" id="JAFCMP010000179">
    <property type="protein sequence ID" value="KAG5183986.1"/>
    <property type="molecule type" value="Genomic_DNA"/>
</dbReference>
<dbReference type="AlphaFoldDB" id="A0A836CHK9"/>
<accession>A0A836CHK9</accession>
<dbReference type="Proteomes" id="UP000664859">
    <property type="component" value="Unassembled WGS sequence"/>
</dbReference>
<reference evidence="1" key="1">
    <citation type="submission" date="2021-02" db="EMBL/GenBank/DDBJ databases">
        <title>First Annotated Genome of the Yellow-green Alga Tribonema minus.</title>
        <authorList>
            <person name="Mahan K.M."/>
        </authorList>
    </citation>
    <scope>NUCLEOTIDE SEQUENCE</scope>
    <source>
        <strain evidence="1">UTEX B ZZ1240</strain>
    </source>
</reference>
<organism evidence="1 2">
    <name type="scientific">Tribonema minus</name>
    <dbReference type="NCBI Taxonomy" id="303371"/>
    <lineage>
        <taxon>Eukaryota</taxon>
        <taxon>Sar</taxon>
        <taxon>Stramenopiles</taxon>
        <taxon>Ochrophyta</taxon>
        <taxon>PX clade</taxon>
        <taxon>Xanthophyceae</taxon>
        <taxon>Tribonematales</taxon>
        <taxon>Tribonemataceae</taxon>
        <taxon>Tribonema</taxon>
    </lineage>
</organism>
<sequence length="341" mass="37967">MEALRQRLQVTPSQARTTFVTSSGTRISHQTWYGSHTETVERDGEVLHLELVPLSPGAYYITALEQIKIAPKGERDCISLPLEYGFVIIPEGDESYDAVADGMRCSIPEHMRDEQEEGDEESPTYTAFGKKVSALRDKELAAAGLSVSGNAADGGNDKDGGDILVTYFLYHPYKGADFFTGKRRRDGGEGEVLISMASRSPVAMCGFTQLMKLGYTLDFPPQHPYQDQSLCVRDGNVSLVGVYLRRLGALNTTNELQRLWYHHFFTFFQHLFYWRSGEAAPADVKSVVKAAWDMHDKEAFCASVFATFRPRLAELTEMLKPCAVESVEPAEIESAAKRAKV</sequence>
<keyword evidence="2" id="KW-1185">Reference proteome</keyword>
<evidence type="ECO:0000313" key="2">
    <source>
        <dbReference type="Proteomes" id="UP000664859"/>
    </source>
</evidence>